<protein>
    <submittedName>
        <fullName evidence="2">Uncharacterized protein</fullName>
    </submittedName>
</protein>
<feature type="compositionally biased region" description="Basic residues" evidence="1">
    <location>
        <begin position="23"/>
        <end position="38"/>
    </location>
</feature>
<dbReference type="EMBL" id="JNBY01000132">
    <property type="protein sequence ID" value="KDN81629.1"/>
    <property type="molecule type" value="Genomic_DNA"/>
</dbReference>
<feature type="compositionally biased region" description="Basic residues" evidence="1">
    <location>
        <begin position="128"/>
        <end position="141"/>
    </location>
</feature>
<gene>
    <name evidence="2" type="ORF">KCH_65910</name>
</gene>
<accession>A0A066YNT2</accession>
<feature type="region of interest" description="Disordered" evidence="1">
    <location>
        <begin position="1"/>
        <end position="162"/>
    </location>
</feature>
<dbReference type="Proteomes" id="UP000027178">
    <property type="component" value="Unassembled WGS sequence"/>
</dbReference>
<organism evidence="2 3">
    <name type="scientific">Kitasatospora cheerisanensis KCTC 2395</name>
    <dbReference type="NCBI Taxonomy" id="1348663"/>
    <lineage>
        <taxon>Bacteria</taxon>
        <taxon>Bacillati</taxon>
        <taxon>Actinomycetota</taxon>
        <taxon>Actinomycetes</taxon>
        <taxon>Kitasatosporales</taxon>
        <taxon>Streptomycetaceae</taxon>
        <taxon>Kitasatospora</taxon>
    </lineage>
</organism>
<dbReference type="eggNOG" id="ENOG5034BVP">
    <property type="taxonomic scope" value="Bacteria"/>
</dbReference>
<feature type="compositionally biased region" description="Basic and acidic residues" evidence="1">
    <location>
        <begin position="102"/>
        <end position="127"/>
    </location>
</feature>
<dbReference type="PATRIC" id="fig|1348663.4.peg.6380"/>
<comment type="caution">
    <text evidence="2">The sequence shown here is derived from an EMBL/GenBank/DDBJ whole genome shotgun (WGS) entry which is preliminary data.</text>
</comment>
<reference evidence="2 3" key="1">
    <citation type="submission" date="2014-05" db="EMBL/GenBank/DDBJ databases">
        <title>Draft Genome Sequence of Kitasatospora cheerisanensis KCTC 2395.</title>
        <authorList>
            <person name="Nam D.H."/>
        </authorList>
    </citation>
    <scope>NUCLEOTIDE SEQUENCE [LARGE SCALE GENOMIC DNA]</scope>
    <source>
        <strain evidence="2 3">KCTC 2395</strain>
    </source>
</reference>
<dbReference type="AlphaFoldDB" id="A0A066YNT2"/>
<evidence type="ECO:0000256" key="1">
    <source>
        <dbReference type="SAM" id="MobiDB-lite"/>
    </source>
</evidence>
<evidence type="ECO:0000313" key="3">
    <source>
        <dbReference type="Proteomes" id="UP000027178"/>
    </source>
</evidence>
<dbReference type="HOGENOM" id="CLU_565948_0_0_11"/>
<feature type="region of interest" description="Disordered" evidence="1">
    <location>
        <begin position="220"/>
        <end position="243"/>
    </location>
</feature>
<sequence>MEAPKRAPPTASAPPPPACPGHLLRRPEHRRRPLRRPRPGCPGHRGAQRGDGLSVLVGRPHRGVRAIEFGRNGARPVRHRPGPQRGAALARETARRQARHDRRTEDLTRRQKPRPEGEPAHRDDRGLPRRHRLAPGGRRHQAGQGSETAAVALSGDRPAEEIRKPLADRRLHPRGGQDMLNSAWRAALCVLTGIGLTVAAVPAASADDVTECADHTICTGVHDPGSTGAPTGGGSGGGDSGSDTCAWNGEQVPCWRDDLGWFSEGCYYRLADPQPLESEDVWDGKTAKDGAIYDRACLGNEAPGSVFLAKAPGSPPPKTPRRRAFDALGKIKIGLRTLHVAPSTDAVVGSPVWLWFDPADFTGPLSGQVKAPDYDVTTTVTLKQVIWHLDDGPAGGNRTRDVVCEDAGTPFTPGGTPSCSHTFTATSAQMADHAFTVRVSLLWRVTARTSTNVDIDMADFTWRTDLADPVLRIPVNEVQVLN</sequence>
<feature type="compositionally biased region" description="Gly residues" evidence="1">
    <location>
        <begin position="230"/>
        <end position="240"/>
    </location>
</feature>
<keyword evidence="3" id="KW-1185">Reference proteome</keyword>
<name>A0A066YNT2_9ACTN</name>
<proteinExistence type="predicted"/>
<evidence type="ECO:0000313" key="2">
    <source>
        <dbReference type="EMBL" id="KDN81629.1"/>
    </source>
</evidence>